<evidence type="ECO:0000313" key="2">
    <source>
        <dbReference type="EMBL" id="MFC6955366.1"/>
    </source>
</evidence>
<dbReference type="EMBL" id="JBHSXN010000006">
    <property type="protein sequence ID" value="MFC6955366.1"/>
    <property type="molecule type" value="Genomic_DNA"/>
</dbReference>
<evidence type="ECO:0000256" key="1">
    <source>
        <dbReference type="SAM" id="MobiDB-lite"/>
    </source>
</evidence>
<accession>A0ABD5VRC4</accession>
<gene>
    <name evidence="2" type="ORF">ACFQGB_21090</name>
</gene>
<dbReference type="Proteomes" id="UP001596395">
    <property type="component" value="Unassembled WGS sequence"/>
</dbReference>
<dbReference type="PROSITE" id="PS51257">
    <property type="entry name" value="PROKAR_LIPOPROTEIN"/>
    <property type="match status" value="1"/>
</dbReference>
<keyword evidence="3" id="KW-1185">Reference proteome</keyword>
<name>A0ABD5VRC4_9EURY</name>
<feature type="region of interest" description="Disordered" evidence="1">
    <location>
        <begin position="22"/>
        <end position="63"/>
    </location>
</feature>
<comment type="caution">
    <text evidence="2">The sequence shown here is derived from an EMBL/GenBank/DDBJ whole genome shotgun (WGS) entry which is preliminary data.</text>
</comment>
<proteinExistence type="predicted"/>
<organism evidence="2 3">
    <name type="scientific">Halorubellus litoreus</name>
    <dbReference type="NCBI Taxonomy" id="755308"/>
    <lineage>
        <taxon>Archaea</taxon>
        <taxon>Methanobacteriati</taxon>
        <taxon>Methanobacteriota</taxon>
        <taxon>Stenosarchaea group</taxon>
        <taxon>Halobacteria</taxon>
        <taxon>Halobacteriales</taxon>
        <taxon>Halorubellaceae</taxon>
        <taxon>Halorubellus</taxon>
    </lineage>
</organism>
<dbReference type="AlphaFoldDB" id="A0ABD5VRC4"/>
<sequence>MTNRTLLALVLAATMVLAGCSGGTATETTAPTDDTTVEETTVATTTESTDDTTSEPTTTEEADYPKVKTENCKYSGEGDDDIVRESGACLPFDADEVYRNVADMAGVDIDKGPTVNSIPARGTSRYEFSFSNNTFGATMGIAPDGQPSVFVPGYAQPNQNPDGTVTPAVTMRYIGLWNDSALQEELGISYTAEDAEVTAAHEFLHVIQFYQGSQERLAQNLTSEGVNVNDVELAMIEGSASFFESQYQREYMDNPNAMRNFSAWSNSNAYAMKQLGPYVAGSHYTRWYLNGSTENFEKIYDNPPVSMEQILHKYEPDEELPKNLTVDGEVSSDWATPSSSKTKGELFLRSALRSAVSGDEAARGAAGWGQDGVITFQNTSYSAAGNYKTGYGWAIRFDNATEAAEFESIFGEWLEAQGSQNNGVYGDSVDETFRMVEVSEETVVVLAGHEDFTSQATVSGNTTQVVIEHTGETQSDSVEDDDEQSFVAGSGFVRAAA</sequence>
<feature type="compositionally biased region" description="Low complexity" evidence="1">
    <location>
        <begin position="22"/>
        <end position="47"/>
    </location>
</feature>
<feature type="compositionally biased region" description="Acidic residues" evidence="1">
    <location>
        <begin position="48"/>
        <end position="62"/>
    </location>
</feature>
<reference evidence="2 3" key="1">
    <citation type="journal article" date="2019" name="Int. J. Syst. Evol. Microbiol.">
        <title>The Global Catalogue of Microorganisms (GCM) 10K type strain sequencing project: providing services to taxonomists for standard genome sequencing and annotation.</title>
        <authorList>
            <consortium name="The Broad Institute Genomics Platform"/>
            <consortium name="The Broad Institute Genome Sequencing Center for Infectious Disease"/>
            <person name="Wu L."/>
            <person name="Ma J."/>
        </authorList>
    </citation>
    <scope>NUCLEOTIDE SEQUENCE [LARGE SCALE GENOMIC DNA]</scope>
    <source>
        <strain evidence="2 3">GX26</strain>
    </source>
</reference>
<evidence type="ECO:0000313" key="3">
    <source>
        <dbReference type="Proteomes" id="UP001596395"/>
    </source>
</evidence>
<protein>
    <submittedName>
        <fullName evidence="2">Uncharacterized protein</fullName>
    </submittedName>
</protein>
<dbReference type="RefSeq" id="WP_336352293.1">
    <property type="nucleotide sequence ID" value="NZ_JAZAQL010000006.1"/>
</dbReference>